<keyword evidence="2" id="KW-0675">Receptor</keyword>
<feature type="transmembrane region" description="Helical" evidence="1">
    <location>
        <begin position="66"/>
        <end position="90"/>
    </location>
</feature>
<feature type="transmembrane region" description="Helical" evidence="1">
    <location>
        <begin position="110"/>
        <end position="137"/>
    </location>
</feature>
<keyword evidence="1" id="KW-0472">Membrane</keyword>
<dbReference type="eggNOG" id="ENOG502TFYR">
    <property type="taxonomic scope" value="Eukaryota"/>
</dbReference>
<evidence type="ECO:0000313" key="2">
    <source>
        <dbReference type="EMBL" id="CAI46607.1"/>
    </source>
</evidence>
<feature type="transmembrane region" description="Helical" evidence="1">
    <location>
        <begin position="158"/>
        <end position="179"/>
    </location>
</feature>
<evidence type="ECO:0000256" key="1">
    <source>
        <dbReference type="SAM" id="Phobius"/>
    </source>
</evidence>
<dbReference type="WormBase" id="F49C5.9">
    <property type="protein sequence ID" value="CE37919"/>
    <property type="gene ID" value="WBGene00044031"/>
</dbReference>
<sequence length="376" mass="42660">MLGQNENLTFPGVFHSFYENFQEHLKRNEQANGLLKLSSFISCFTTFVTILIVWKASSRLKIEYRNILLSQLVLAFFGCFLVSLASPSFLLPYPVIFFTGPFAINYRVTLYLSSTVVLLYFMPTMLLLSFGLIYNFMSLKQLTTVFFKISIEKLLKRIICAVVGILILGNCAIIFKLSAQNDQVKMQNDVFEKVDPRCAEIFQKHAVFVFDIYSVPMKIVSIEALALSGSSIIFCSILMALSFQHFGRQKPNLSPTTAKNHRMMMWMLISYVAHFLIYFAFPLAAFTKALHDVEPFLGNWTFLIIMSPAHFLGISLSVTYCVIISPYRRVCIAVLMLITCTSPSPHPRSANSTSSSSMSVIEHIMRRHNYRVAANA</sequence>
<feature type="transmembrane region" description="Helical" evidence="1">
    <location>
        <begin position="34"/>
        <end position="54"/>
    </location>
</feature>
<proteinExistence type="predicted"/>
<feature type="transmembrane region" description="Helical" evidence="1">
    <location>
        <begin position="263"/>
        <end position="281"/>
    </location>
</feature>
<keyword evidence="1" id="KW-0812">Transmembrane</keyword>
<feature type="transmembrane region" description="Helical" evidence="1">
    <location>
        <begin position="301"/>
        <end position="323"/>
    </location>
</feature>
<keyword evidence="1" id="KW-1133">Transmembrane helix</keyword>
<dbReference type="AGR" id="WB:WBGene00044031"/>
<keyword evidence="3" id="KW-1185">Reference proteome</keyword>
<dbReference type="OMA" id="KNHRMMM"/>
<dbReference type="EMBL" id="BX284602">
    <property type="protein sequence ID" value="CAI46607.1"/>
    <property type="molecule type" value="Genomic_DNA"/>
</dbReference>
<protein>
    <submittedName>
        <fullName evidence="2">Serpentine Receptor, class H</fullName>
    </submittedName>
</protein>
<dbReference type="GeneID" id="3565524"/>
<dbReference type="Bgee" id="WBGene00044031">
    <property type="expression patterns" value="Expressed in larva"/>
</dbReference>
<dbReference type="FunCoup" id="Q5FC35">
    <property type="interactions" value="1"/>
</dbReference>
<name>Q5FC35_CAEEL</name>
<dbReference type="AlphaFoldDB" id="Q5FC35"/>
<dbReference type="RefSeq" id="NP_001022184.1">
    <property type="nucleotide sequence ID" value="NM_001027013.1"/>
</dbReference>
<dbReference type="KEGG" id="cel:CELE_F49C5.9"/>
<dbReference type="InterPro" id="IPR019422">
    <property type="entry name" value="7TM_GPCR_serpentine_rcpt_Srh"/>
</dbReference>
<accession>Q5FC35</accession>
<dbReference type="PaxDb" id="6239-F49C5.9"/>
<dbReference type="UCSC" id="F49C5.9">
    <property type="organism name" value="c. elegans"/>
</dbReference>
<dbReference type="CTD" id="3565524"/>
<dbReference type="Pfam" id="PF10318">
    <property type="entry name" value="7TM_GPCR_Srh"/>
    <property type="match status" value="1"/>
</dbReference>
<dbReference type="HOGENOM" id="CLU_736162_0_0_1"/>
<dbReference type="InParanoid" id="Q5FC35"/>
<gene>
    <name evidence="2" type="ORF">CELE_F49C5.9</name>
    <name evidence="2 4" type="ORF">F49C5.9</name>
</gene>
<organism evidence="2 3">
    <name type="scientific">Caenorhabditis elegans</name>
    <dbReference type="NCBI Taxonomy" id="6239"/>
    <lineage>
        <taxon>Eukaryota</taxon>
        <taxon>Metazoa</taxon>
        <taxon>Ecdysozoa</taxon>
        <taxon>Nematoda</taxon>
        <taxon>Chromadorea</taxon>
        <taxon>Rhabditida</taxon>
        <taxon>Rhabditina</taxon>
        <taxon>Rhabditomorpha</taxon>
        <taxon>Rhabditoidea</taxon>
        <taxon>Rhabditidae</taxon>
        <taxon>Peloderinae</taxon>
        <taxon>Caenorhabditis</taxon>
    </lineage>
</organism>
<dbReference type="Proteomes" id="UP000001940">
    <property type="component" value="Chromosome II"/>
</dbReference>
<feature type="transmembrane region" description="Helical" evidence="1">
    <location>
        <begin position="224"/>
        <end position="243"/>
    </location>
</feature>
<dbReference type="OrthoDB" id="5841067at2759"/>
<evidence type="ECO:0000313" key="3">
    <source>
        <dbReference type="Proteomes" id="UP000001940"/>
    </source>
</evidence>
<reference evidence="2 3" key="1">
    <citation type="journal article" date="1998" name="Science">
        <title>Genome sequence of the nematode C. elegans: a platform for investigating biology.</title>
        <authorList>
            <consortium name="The C. elegans sequencing consortium"/>
            <person name="Sulson J.E."/>
            <person name="Waterston R."/>
        </authorList>
    </citation>
    <scope>NUCLEOTIDE SEQUENCE [LARGE SCALE GENOMIC DNA]</scope>
    <source>
        <strain evidence="2 3">Bristol N2</strain>
    </source>
</reference>
<evidence type="ECO:0000313" key="4">
    <source>
        <dbReference type="WormBase" id="F49C5.9"/>
    </source>
</evidence>